<protein>
    <submittedName>
        <fullName evidence="2">Uncharacterized protein</fullName>
    </submittedName>
</protein>
<name>A0ABX6T4K2_9SPHN</name>
<keyword evidence="3" id="KW-1185">Reference proteome</keyword>
<gene>
    <name evidence="2" type="ORF">H9L15_02730</name>
</gene>
<dbReference type="EMBL" id="CP060780">
    <property type="protein sequence ID" value="QNP43643.1"/>
    <property type="molecule type" value="Genomic_DNA"/>
</dbReference>
<evidence type="ECO:0000313" key="3">
    <source>
        <dbReference type="Proteomes" id="UP000516134"/>
    </source>
</evidence>
<evidence type="ECO:0000256" key="1">
    <source>
        <dbReference type="SAM" id="SignalP"/>
    </source>
</evidence>
<keyword evidence="1" id="KW-0732">Signal</keyword>
<organism evidence="2 3">
    <name type="scientific">Sphingomonas daechungensis</name>
    <dbReference type="NCBI Taxonomy" id="1176646"/>
    <lineage>
        <taxon>Bacteria</taxon>
        <taxon>Pseudomonadati</taxon>
        <taxon>Pseudomonadota</taxon>
        <taxon>Alphaproteobacteria</taxon>
        <taxon>Sphingomonadales</taxon>
        <taxon>Sphingomonadaceae</taxon>
        <taxon>Sphingomonas</taxon>
    </lineage>
</organism>
<evidence type="ECO:0000313" key="2">
    <source>
        <dbReference type="EMBL" id="QNP43643.1"/>
    </source>
</evidence>
<feature type="signal peptide" evidence="1">
    <location>
        <begin position="1"/>
        <end position="20"/>
    </location>
</feature>
<dbReference type="Proteomes" id="UP000516134">
    <property type="component" value="Chromosome"/>
</dbReference>
<dbReference type="PROSITE" id="PS51257">
    <property type="entry name" value="PROKAR_LIPOPROTEIN"/>
    <property type="match status" value="1"/>
</dbReference>
<dbReference type="RefSeq" id="WP_187715068.1">
    <property type="nucleotide sequence ID" value="NZ_BAABJC010000001.1"/>
</dbReference>
<feature type="chain" id="PRO_5046012365" evidence="1">
    <location>
        <begin position="21"/>
        <end position="64"/>
    </location>
</feature>
<proteinExistence type="predicted"/>
<sequence>MKIAPILLALPLMVSCQRPADTPTAEENLQLDDASNLLNAAPANLNAVDDHGLNAVVTSNEGGL</sequence>
<reference evidence="2 3" key="1">
    <citation type="submission" date="2020-08" db="EMBL/GenBank/DDBJ databases">
        <title>Genome sequence of Sphingomonas daechungensis KACC 18115T.</title>
        <authorList>
            <person name="Hyun D.-W."/>
            <person name="Bae J.-W."/>
        </authorList>
    </citation>
    <scope>NUCLEOTIDE SEQUENCE [LARGE SCALE GENOMIC DNA]</scope>
    <source>
        <strain evidence="2 3">KACC 18115</strain>
    </source>
</reference>
<accession>A0ABX6T4K2</accession>